<evidence type="ECO:0000313" key="2">
    <source>
        <dbReference type="Proteomes" id="UP000256924"/>
    </source>
</evidence>
<protein>
    <submittedName>
        <fullName evidence="1">N-acetyltransferase</fullName>
    </submittedName>
</protein>
<proteinExistence type="predicted"/>
<dbReference type="EMBL" id="QNVU01000037">
    <property type="protein sequence ID" value="REC45233.1"/>
    <property type="molecule type" value="Genomic_DNA"/>
</dbReference>
<evidence type="ECO:0000313" key="1">
    <source>
        <dbReference type="EMBL" id="REC45233.1"/>
    </source>
</evidence>
<accession>A0A3D9AV92</accession>
<keyword evidence="1" id="KW-0808">Transferase</keyword>
<gene>
    <name evidence="1" type="ORF">DRF68_15910</name>
</gene>
<dbReference type="Proteomes" id="UP000256924">
    <property type="component" value="Unassembled WGS sequence"/>
</dbReference>
<reference evidence="1 2" key="1">
    <citation type="journal article" date="2004" name="Emerg. Infect. Dis.">
        <title>Amoebae-resisting bacteria isolated from human nasal swabs by amoebal coculture.</title>
        <authorList>
            <person name="Greub G."/>
            <person name="La Scola B."/>
            <person name="Raoult D."/>
        </authorList>
    </citation>
    <scope>NUCLEOTIDE SEQUENCE [LARGE SCALE GENOMIC DNA]</scope>
    <source>
        <strain evidence="1 2">CCUG 51329</strain>
    </source>
</reference>
<sequence length="156" mass="18173">MNIVELSTGEIFPIEILPLESADYNLLNKERYFFNWKEEKEQNICKLIIKRTKDILGLISFEIIPEELRVHIRLLTVSAENKGKNKKYDKIAGNLIAYVAKIAVKEFGEFACVSLKPKTAIYQHYIDKYKMYIAGQSLCLEVPEILDIIKEYEDDH</sequence>
<dbReference type="GO" id="GO:0016740">
    <property type="term" value="F:transferase activity"/>
    <property type="evidence" value="ECO:0007669"/>
    <property type="project" value="UniProtKB-KW"/>
</dbReference>
<comment type="caution">
    <text evidence="1">The sequence shown here is derived from an EMBL/GenBank/DDBJ whole genome shotgun (WGS) entry which is preliminary data.</text>
</comment>
<name>A0A3D9AV92_9FLAO</name>
<dbReference type="RefSeq" id="WP_116099434.1">
    <property type="nucleotide sequence ID" value="NZ_QNVU01000037.1"/>
</dbReference>
<dbReference type="AlphaFoldDB" id="A0A3D9AV92"/>
<keyword evidence="2" id="KW-1185">Reference proteome</keyword>
<organism evidence="1 2">
    <name type="scientific">Candidatus Chryseobacterium massiliense</name>
    <dbReference type="NCBI Taxonomy" id="204089"/>
    <lineage>
        <taxon>Bacteria</taxon>
        <taxon>Pseudomonadati</taxon>
        <taxon>Bacteroidota</taxon>
        <taxon>Flavobacteriia</taxon>
        <taxon>Flavobacteriales</taxon>
        <taxon>Weeksellaceae</taxon>
        <taxon>Chryseobacterium group</taxon>
        <taxon>Chryseobacterium</taxon>
    </lineage>
</organism>